<protein>
    <recommendedName>
        <fullName evidence="3">Surface protein</fullName>
    </recommendedName>
</protein>
<dbReference type="InterPro" id="IPR005046">
    <property type="entry name" value="DUF285"/>
</dbReference>
<proteinExistence type="predicted"/>
<dbReference type="NCBIfam" id="TIGR02167">
    <property type="entry name" value="Liste_lipo_26"/>
    <property type="match status" value="14"/>
</dbReference>
<dbReference type="EMBL" id="CP024968">
    <property type="protein sequence ID" value="ATZ21080.1"/>
    <property type="molecule type" value="Genomic_DNA"/>
</dbReference>
<name>A0A2K8P4L0_9MOLU</name>
<dbReference type="Pfam" id="PF03382">
    <property type="entry name" value="DUF285"/>
    <property type="match status" value="3"/>
</dbReference>
<keyword evidence="2" id="KW-1185">Reference proteome</keyword>
<dbReference type="AlphaFoldDB" id="A0A2K8P4L0"/>
<dbReference type="OrthoDB" id="9813840at2"/>
<dbReference type="InterPro" id="IPR011889">
    <property type="entry name" value="Liste_lipo_26"/>
</dbReference>
<organism evidence="1 2">
    <name type="scientific">Mesoplasma coleopterae</name>
    <dbReference type="NCBI Taxonomy" id="324078"/>
    <lineage>
        <taxon>Bacteria</taxon>
        <taxon>Bacillati</taxon>
        <taxon>Mycoplasmatota</taxon>
        <taxon>Mollicutes</taxon>
        <taxon>Entomoplasmatales</taxon>
        <taxon>Entomoplasmataceae</taxon>
        <taxon>Mesoplasma</taxon>
    </lineage>
</organism>
<gene>
    <name evidence="1" type="ORF">MCOLE_v1c05690</name>
</gene>
<evidence type="ECO:0008006" key="3">
    <source>
        <dbReference type="Google" id="ProtNLM"/>
    </source>
</evidence>
<evidence type="ECO:0000313" key="2">
    <source>
        <dbReference type="Proteomes" id="UP000232221"/>
    </source>
</evidence>
<dbReference type="KEGG" id="mcol:MCOLE_v1c05690"/>
<reference evidence="1 2" key="1">
    <citation type="submission" date="2017-11" db="EMBL/GenBank/DDBJ databases">
        <title>Genome sequence of Mesoplasma coleopterae BARC 779 (ATCC 49583).</title>
        <authorList>
            <person name="Lo W.-S."/>
            <person name="Kuo C.-H."/>
        </authorList>
    </citation>
    <scope>NUCLEOTIDE SEQUENCE [LARGE SCALE GENOMIC DNA]</scope>
    <source>
        <strain evidence="1 2">BARC 779</strain>
    </source>
</reference>
<accession>A0A2K8P4L0</accession>
<dbReference type="Proteomes" id="UP000232221">
    <property type="component" value="Chromosome"/>
</dbReference>
<evidence type="ECO:0000313" key="1">
    <source>
        <dbReference type="EMBL" id="ATZ21080.1"/>
    </source>
</evidence>
<dbReference type="RefSeq" id="WP_100671299.1">
    <property type="nucleotide sequence ID" value="NZ_CP024968.1"/>
</dbReference>
<sequence>MKKLLQLLAIVSLTSSVVTGIVSYQSLKHLNKVSIKSEIKKNDIQSILNASVQNKQMTDEEAVAALNSALNDVEGISSVEVDKPSTFAFEDETYNVKVVLKSDYKWDVDNFDGQFKVTANVKKITTIDQNELEKAFKSGILQEYNQKEAEEAILRVFNEKIDSKLTALPLIEFKKIGTEEWDKEFEITIKIKLNQDEYKWASEFSGEFKIQTALNSTMMFYKVEGKNEILSKDFKETSIEDWEDIKITEIIEFGWYSNGQVCGIFFDDENNKSVSSIFSQYSQNIIFPEKLNKNITSLSYLFYDFAFATNFSYISNWDTSNVTNMSGMFFGAHAFNHDISGWDTSNVTNMSDMFSYASMFNHDISGWDTSNVTDMSGMFKNALDFDQDISGWDTSKVTNMSDMFSYASMFNQDISGWDTSKVTNMSDMFSYASMFNHDISGWDTSNVTDMSGMFLEVSMFNHDISGWDTSNVTNMSDMFSNAHAFNQDISGWDTSKVTDMSGMFYSASAFNHDISGWDTSNVTNMSSMFFGARAFNQDISGWDTSNVTDMSYMFGSASMFNQDISGWDTSNVTDMSGMFSEAWVFDQDISGWDTSNVTNMSSMFFGARAFNHDISGWDTSNVTDMSSMFTAAGAFNQDISGWDTSNVTDMSGMFSEAWVFDQDISKWDVKKVKNYFGFYHDNGIWKKEWQPKFAGNS</sequence>